<dbReference type="InterPro" id="IPR043138">
    <property type="entry name" value="GGT_lsub"/>
</dbReference>
<keyword evidence="3" id="KW-0865">Zymogen</keyword>
<dbReference type="NCBIfam" id="TIGR00066">
    <property type="entry name" value="g_glut_trans"/>
    <property type="match status" value="1"/>
</dbReference>
<organism evidence="5">
    <name type="scientific">marine metagenome</name>
    <dbReference type="NCBI Taxonomy" id="408172"/>
    <lineage>
        <taxon>unclassified sequences</taxon>
        <taxon>metagenomes</taxon>
        <taxon>ecological metagenomes</taxon>
    </lineage>
</organism>
<dbReference type="Gene3D" id="1.10.246.130">
    <property type="match status" value="1"/>
</dbReference>
<dbReference type="PANTHER" id="PTHR43199:SF1">
    <property type="entry name" value="GLUTATHIONE HYDROLASE PROENZYME"/>
    <property type="match status" value="1"/>
</dbReference>
<protein>
    <recommendedName>
        <fullName evidence="6">Gamma-glutamyltransferase</fullName>
    </recommendedName>
</protein>
<dbReference type="EMBL" id="UINC01000777">
    <property type="protein sequence ID" value="SUZ61014.1"/>
    <property type="molecule type" value="Genomic_DNA"/>
</dbReference>
<keyword evidence="4" id="KW-0012">Acyltransferase</keyword>
<dbReference type="GO" id="GO:0006751">
    <property type="term" value="P:glutathione catabolic process"/>
    <property type="evidence" value="ECO:0007669"/>
    <property type="project" value="InterPro"/>
</dbReference>
<accession>A0A381P388</accession>
<dbReference type="GO" id="GO:0036374">
    <property type="term" value="F:glutathione hydrolase activity"/>
    <property type="evidence" value="ECO:0007669"/>
    <property type="project" value="InterPro"/>
</dbReference>
<evidence type="ECO:0000256" key="2">
    <source>
        <dbReference type="ARBA" id="ARBA00022801"/>
    </source>
</evidence>
<evidence type="ECO:0000256" key="4">
    <source>
        <dbReference type="ARBA" id="ARBA00023315"/>
    </source>
</evidence>
<name>A0A381P388_9ZZZZ</name>
<dbReference type="SUPFAM" id="SSF56235">
    <property type="entry name" value="N-terminal nucleophile aminohydrolases (Ntn hydrolases)"/>
    <property type="match status" value="1"/>
</dbReference>
<sequence length="530" mass="56453">MVVAAQPEAVEAGAAILRAGGNAVDAAIACGLVAGVVDPQMCGIAGFGNLQVYLPDKDIHRCIDFHAKSPLATRADQWADIVVGETRDGFGFVLEGQVNDLGYQAIATPGSLKAYFEAQTTWGEKDWDEIVAPAIKWAEKGFVVRPHVAGWWVEGASMGRTDNLERLRYSATGREIYFRSDGSVKRVGDVVANKDLAETLRLVASGGADVFYTGQLAERIAEDIAAHGGLMNDRDLADYRTTHNDPIRSIYRGLEVATNHPPGGGVMVLEMLNVLEQFDLTAMGHNSIEYVRTVTEAMKRATSDKDAYVGDPAHFDVPLEKLISKAHAAEHAASIQAGERASVERLAYEPRDTTHVCVVDENGNAASMTHSLGMPSGVITDGLGFMFNGCMAVFDPRPGNADSLAPGKSRFSSLCPTMVFRGDGELSHVLGAPGGTQIAMGVTQVLLNSIDFDMNMLEAVSAPRVSGTSSAIDVSNGIPWAVTDALEGDGYEVIRSPRTHDFAWVHGIRINDGRLDGGADPAADGVVQAV</sequence>
<dbReference type="GO" id="GO:0016746">
    <property type="term" value="F:acyltransferase activity"/>
    <property type="evidence" value="ECO:0007669"/>
    <property type="project" value="UniProtKB-KW"/>
</dbReference>
<evidence type="ECO:0000256" key="3">
    <source>
        <dbReference type="ARBA" id="ARBA00023145"/>
    </source>
</evidence>
<reference evidence="5" key="1">
    <citation type="submission" date="2018-05" db="EMBL/GenBank/DDBJ databases">
        <authorList>
            <person name="Lanie J.A."/>
            <person name="Ng W.-L."/>
            <person name="Kazmierczak K.M."/>
            <person name="Andrzejewski T.M."/>
            <person name="Davidsen T.M."/>
            <person name="Wayne K.J."/>
            <person name="Tettelin H."/>
            <person name="Glass J.I."/>
            <person name="Rusch D."/>
            <person name="Podicherti R."/>
            <person name="Tsui H.-C.T."/>
            <person name="Winkler M.E."/>
        </authorList>
    </citation>
    <scope>NUCLEOTIDE SEQUENCE</scope>
</reference>
<evidence type="ECO:0000313" key="5">
    <source>
        <dbReference type="EMBL" id="SUZ61014.1"/>
    </source>
</evidence>
<dbReference type="AlphaFoldDB" id="A0A381P388"/>
<evidence type="ECO:0000256" key="1">
    <source>
        <dbReference type="ARBA" id="ARBA00022679"/>
    </source>
</evidence>
<keyword evidence="2" id="KW-0378">Hydrolase</keyword>
<dbReference type="InterPro" id="IPR000101">
    <property type="entry name" value="GGT_peptidase"/>
</dbReference>
<proteinExistence type="predicted"/>
<dbReference type="PANTHER" id="PTHR43199">
    <property type="entry name" value="GLUTATHIONE HYDROLASE"/>
    <property type="match status" value="1"/>
</dbReference>
<keyword evidence="1" id="KW-0808">Transferase</keyword>
<evidence type="ECO:0008006" key="6">
    <source>
        <dbReference type="Google" id="ProtNLM"/>
    </source>
</evidence>
<dbReference type="InterPro" id="IPR051792">
    <property type="entry name" value="GGT_bact"/>
</dbReference>
<dbReference type="PRINTS" id="PR01210">
    <property type="entry name" value="GGTRANSPTASE"/>
</dbReference>
<gene>
    <name evidence="5" type="ORF">METZ01_LOCUS13868</name>
</gene>
<dbReference type="Pfam" id="PF01019">
    <property type="entry name" value="G_glu_transpept"/>
    <property type="match status" value="1"/>
</dbReference>
<dbReference type="InterPro" id="IPR043137">
    <property type="entry name" value="GGT_ssub_C"/>
</dbReference>
<dbReference type="Gene3D" id="3.60.20.40">
    <property type="match status" value="1"/>
</dbReference>
<dbReference type="InterPro" id="IPR029055">
    <property type="entry name" value="Ntn_hydrolases_N"/>
</dbReference>